<evidence type="ECO:0000256" key="1">
    <source>
        <dbReference type="SAM" id="MobiDB-lite"/>
    </source>
</evidence>
<dbReference type="GeneID" id="66834748"/>
<dbReference type="KEGG" id="rrz:CS378_22625"/>
<accession>A0A098BT23</accession>
<dbReference type="Proteomes" id="UP000042997">
    <property type="component" value="Unassembled WGS sequence"/>
</dbReference>
<organism evidence="2 3">
    <name type="scientific">Rhodococcus ruber</name>
    <dbReference type="NCBI Taxonomy" id="1830"/>
    <lineage>
        <taxon>Bacteria</taxon>
        <taxon>Bacillati</taxon>
        <taxon>Actinomycetota</taxon>
        <taxon>Actinomycetes</taxon>
        <taxon>Mycobacteriales</taxon>
        <taxon>Nocardiaceae</taxon>
        <taxon>Rhodococcus</taxon>
    </lineage>
</organism>
<gene>
    <name evidence="2" type="ORF">RHRU231_820135</name>
</gene>
<dbReference type="RefSeq" id="WP_017680292.1">
    <property type="nucleotide sequence ID" value="NZ_CP024315.1"/>
</dbReference>
<dbReference type="eggNOG" id="ENOG5031GUV">
    <property type="taxonomic scope" value="Bacteria"/>
</dbReference>
<sequence length="59" mass="7070">MKHFRIVDRDGAVIDQQSFETEDEALAWAHTHPRSGTPEWTLEEQVGHDWEKREKRERP</sequence>
<feature type="region of interest" description="Disordered" evidence="1">
    <location>
        <begin position="31"/>
        <end position="59"/>
    </location>
</feature>
<feature type="compositionally biased region" description="Basic and acidic residues" evidence="1">
    <location>
        <begin position="45"/>
        <end position="59"/>
    </location>
</feature>
<evidence type="ECO:0000313" key="2">
    <source>
        <dbReference type="EMBL" id="CDZ91365.1"/>
    </source>
</evidence>
<dbReference type="AlphaFoldDB" id="A0A098BT23"/>
<dbReference type="EMBL" id="CCSD01000097">
    <property type="protein sequence ID" value="CDZ91365.1"/>
    <property type="molecule type" value="Genomic_DNA"/>
</dbReference>
<proteinExistence type="predicted"/>
<reference evidence="2 3" key="1">
    <citation type="journal article" date="2014" name="Genome Announc.">
        <title>Draft Genome Sequence of Propane- and Butane-Oxidizing Actinobacterium Rhodococcus ruber IEGM 231.</title>
        <authorList>
            <person name="Ivshina I.B."/>
            <person name="Kuyukina M.S."/>
            <person name="Krivoruchko A.V."/>
            <person name="Barbe V."/>
            <person name="Fischer C."/>
        </authorList>
    </citation>
    <scope>NUCLEOTIDE SEQUENCE [LARGE SCALE GENOMIC DNA]</scope>
</reference>
<name>A0A098BT23_9NOCA</name>
<dbReference type="OrthoDB" id="4477836at2"/>
<evidence type="ECO:0000313" key="3">
    <source>
        <dbReference type="Proteomes" id="UP000042997"/>
    </source>
</evidence>
<protein>
    <submittedName>
        <fullName evidence="2">Uncharacterized protein</fullName>
    </submittedName>
</protein>